<comment type="caution">
    <text evidence="1">The sequence shown here is derived from an EMBL/GenBank/DDBJ whole genome shotgun (WGS) entry which is preliminary data.</text>
</comment>
<accession>A0A0D6PCK0</accession>
<proteinExistence type="predicted"/>
<dbReference type="EMBL" id="BANC01000021">
    <property type="protein sequence ID" value="GAN79490.1"/>
    <property type="molecule type" value="Genomic_DNA"/>
</dbReference>
<evidence type="ECO:0000313" key="1">
    <source>
        <dbReference type="EMBL" id="GAN79490.1"/>
    </source>
</evidence>
<name>A0A0D6PCK0_9PROT</name>
<dbReference type="Proteomes" id="UP000032668">
    <property type="component" value="Unassembled WGS sequence"/>
</dbReference>
<dbReference type="AlphaFoldDB" id="A0A0D6PCK0"/>
<protein>
    <submittedName>
        <fullName evidence="1">Uncharacterized protein</fullName>
    </submittedName>
</protein>
<keyword evidence="2" id="KW-1185">Reference proteome</keyword>
<sequence length="90" mass="10144">MIGERWHNVSFQQLDAVEMRTESAAQIGRCARLAADYEHRSKPLLYAPHTLRDGRWRNAECSGSPFETALPDDGTDSGKRGIIQHELSYA</sequence>
<reference evidence="1 2" key="1">
    <citation type="submission" date="2012-11" db="EMBL/GenBank/DDBJ databases">
        <title>Whole genome sequence of Acidocella aminolytica 101 = DSM 11237.</title>
        <authorList>
            <person name="Azuma Y."/>
            <person name="Higashiura N."/>
            <person name="Hirakawa H."/>
            <person name="Matsushita K."/>
        </authorList>
    </citation>
    <scope>NUCLEOTIDE SEQUENCE [LARGE SCALE GENOMIC DNA]</scope>
    <source>
        <strain evidence="2">101 / DSM 11237</strain>
    </source>
</reference>
<gene>
    <name evidence="1" type="ORF">Aam_021_078</name>
</gene>
<evidence type="ECO:0000313" key="2">
    <source>
        <dbReference type="Proteomes" id="UP000032668"/>
    </source>
</evidence>
<organism evidence="1 2">
    <name type="scientific">Acidocella aminolytica 101 = DSM 11237</name>
    <dbReference type="NCBI Taxonomy" id="1120923"/>
    <lineage>
        <taxon>Bacteria</taxon>
        <taxon>Pseudomonadati</taxon>
        <taxon>Pseudomonadota</taxon>
        <taxon>Alphaproteobacteria</taxon>
        <taxon>Acetobacterales</taxon>
        <taxon>Acidocellaceae</taxon>
        <taxon>Acidocella</taxon>
    </lineage>
</organism>